<dbReference type="EMBL" id="QGKX02000095">
    <property type="protein sequence ID" value="KAF3573996.1"/>
    <property type="molecule type" value="Genomic_DNA"/>
</dbReference>
<gene>
    <name evidence="1" type="ORF">F2Q69_00061792</name>
</gene>
<accession>A0A3N6QSL4</accession>
<sequence length="53" mass="6024">MRREAWESVLIADNFEEGERQWPGRSNVRGGNLGNVFVAANCKEKDGRYHGCI</sequence>
<reference evidence="1" key="1">
    <citation type="submission" date="2019-12" db="EMBL/GenBank/DDBJ databases">
        <title>Genome sequencing and annotation of Brassica cretica.</title>
        <authorList>
            <person name="Studholme D.J."/>
            <person name="Sarris P."/>
        </authorList>
    </citation>
    <scope>NUCLEOTIDE SEQUENCE</scope>
    <source>
        <strain evidence="1">PFS-109/04</strain>
        <tissue evidence="1">Leaf</tissue>
    </source>
</reference>
<organism evidence="1 2">
    <name type="scientific">Brassica cretica</name>
    <name type="common">Mustard</name>
    <dbReference type="NCBI Taxonomy" id="69181"/>
    <lineage>
        <taxon>Eukaryota</taxon>
        <taxon>Viridiplantae</taxon>
        <taxon>Streptophyta</taxon>
        <taxon>Embryophyta</taxon>
        <taxon>Tracheophyta</taxon>
        <taxon>Spermatophyta</taxon>
        <taxon>Magnoliopsida</taxon>
        <taxon>eudicotyledons</taxon>
        <taxon>Gunneridae</taxon>
        <taxon>Pentapetalae</taxon>
        <taxon>rosids</taxon>
        <taxon>malvids</taxon>
        <taxon>Brassicales</taxon>
        <taxon>Brassicaceae</taxon>
        <taxon>Brassiceae</taxon>
        <taxon>Brassica</taxon>
    </lineage>
</organism>
<dbReference type="AlphaFoldDB" id="A0A3N6QSL4"/>
<protein>
    <submittedName>
        <fullName evidence="1">Uncharacterized protein</fullName>
    </submittedName>
</protein>
<dbReference type="Proteomes" id="UP000712600">
    <property type="component" value="Unassembled WGS sequence"/>
</dbReference>
<comment type="caution">
    <text evidence="1">The sequence shown here is derived from an EMBL/GenBank/DDBJ whole genome shotgun (WGS) entry which is preliminary data.</text>
</comment>
<evidence type="ECO:0000313" key="2">
    <source>
        <dbReference type="Proteomes" id="UP000712600"/>
    </source>
</evidence>
<evidence type="ECO:0000313" key="1">
    <source>
        <dbReference type="EMBL" id="KAF3573996.1"/>
    </source>
</evidence>
<proteinExistence type="predicted"/>
<name>A0A3N6QSL4_BRACR</name>